<dbReference type="SUPFAM" id="SSF51126">
    <property type="entry name" value="Pectin lyase-like"/>
    <property type="match status" value="1"/>
</dbReference>
<dbReference type="EMBL" id="BAAAOS010000018">
    <property type="protein sequence ID" value="GAA1570676.1"/>
    <property type="molecule type" value="Genomic_DNA"/>
</dbReference>
<gene>
    <name evidence="3" type="ORF">GCM10009789_25240</name>
</gene>
<dbReference type="CDD" id="cd14251">
    <property type="entry name" value="PL-6"/>
    <property type="match status" value="1"/>
</dbReference>
<keyword evidence="3" id="KW-0456">Lyase</keyword>
<dbReference type="InterPro" id="IPR006626">
    <property type="entry name" value="PbH1"/>
</dbReference>
<accession>A0ABN2D5Y2</accession>
<evidence type="ECO:0000256" key="2">
    <source>
        <dbReference type="SAM" id="SignalP"/>
    </source>
</evidence>
<dbReference type="InterPro" id="IPR039513">
    <property type="entry name" value="PL-6"/>
</dbReference>
<keyword evidence="2" id="KW-0732">Signal</keyword>
<feature type="region of interest" description="Disordered" evidence="1">
    <location>
        <begin position="447"/>
        <end position="490"/>
    </location>
</feature>
<organism evidence="3 4">
    <name type="scientific">Kribbella sancticallisti</name>
    <dbReference type="NCBI Taxonomy" id="460087"/>
    <lineage>
        <taxon>Bacteria</taxon>
        <taxon>Bacillati</taxon>
        <taxon>Actinomycetota</taxon>
        <taxon>Actinomycetes</taxon>
        <taxon>Propionibacteriales</taxon>
        <taxon>Kribbellaceae</taxon>
        <taxon>Kribbella</taxon>
    </lineage>
</organism>
<name>A0ABN2D5Y2_9ACTN</name>
<protein>
    <submittedName>
        <fullName evidence="3">Polysaccharide lyase 6 family protein</fullName>
    </submittedName>
</protein>
<evidence type="ECO:0000313" key="4">
    <source>
        <dbReference type="Proteomes" id="UP001500393"/>
    </source>
</evidence>
<keyword evidence="4" id="KW-1185">Reference proteome</keyword>
<feature type="signal peptide" evidence="2">
    <location>
        <begin position="1"/>
        <end position="22"/>
    </location>
</feature>
<evidence type="ECO:0000256" key="1">
    <source>
        <dbReference type="SAM" id="MobiDB-lite"/>
    </source>
</evidence>
<feature type="compositionally biased region" description="Basic and acidic residues" evidence="1">
    <location>
        <begin position="456"/>
        <end position="465"/>
    </location>
</feature>
<feature type="chain" id="PRO_5047119582" evidence="2">
    <location>
        <begin position="23"/>
        <end position="490"/>
    </location>
</feature>
<dbReference type="GO" id="GO:0016829">
    <property type="term" value="F:lyase activity"/>
    <property type="evidence" value="ECO:0007669"/>
    <property type="project" value="UniProtKB-KW"/>
</dbReference>
<reference evidence="3 4" key="1">
    <citation type="journal article" date="2019" name="Int. J. Syst. Evol. Microbiol.">
        <title>The Global Catalogue of Microorganisms (GCM) 10K type strain sequencing project: providing services to taxonomists for standard genome sequencing and annotation.</title>
        <authorList>
            <consortium name="The Broad Institute Genomics Platform"/>
            <consortium name="The Broad Institute Genome Sequencing Center for Infectious Disease"/>
            <person name="Wu L."/>
            <person name="Ma J."/>
        </authorList>
    </citation>
    <scope>NUCLEOTIDE SEQUENCE [LARGE SCALE GENOMIC DNA]</scope>
    <source>
        <strain evidence="3 4">JCM 14969</strain>
    </source>
</reference>
<sequence length="490" mass="51286">MDRRTFLAAAAAGGVAATAGVAGPAAAGAAQWPAAGTAPAGSRAPSGCTFVRSLGELREAIGRATPGSVIALADGNYDVPAGAPIAITGLRGTPDRPITIRAETIGGVVLTGEQSFVLTGSSDLTLSGFAFRQRTTLEIPPDCRRIRLTRNDFQLADIEGLHWLMVRADHSTVDRNDFHGKSTLGIYLGIEGAGSDGMAQGVHITRNHFRDHTFPGDNGGEPIRLGVSPRALTTAGAVVEFNLFERADGDPEAISVKSSGNTIRHNTIRDSFGGIVLRHGNVNRVEGNYVLSGSNGIRIYGDDHRIVNNYLERISGSGIVLGSGNVRDHFVGESAASRRGNDAPDRVEIALNTVLDCVTAISGESHRTLPPLACTVTDNLLMADSGQLVNMPFQDGIGWSGNIHWGQAADGNAPAATRVDPRLAAGPDGIRRLTAGSPAINAATRSYPGVGLDLDGQPRARRADVGADEYSTRRPRLRPLTATEVGPHAS</sequence>
<dbReference type="InterPro" id="IPR012334">
    <property type="entry name" value="Pectin_lyas_fold"/>
</dbReference>
<dbReference type="RefSeq" id="WP_344213182.1">
    <property type="nucleotide sequence ID" value="NZ_BAAAOS010000018.1"/>
</dbReference>
<dbReference type="Proteomes" id="UP001500393">
    <property type="component" value="Unassembled WGS sequence"/>
</dbReference>
<dbReference type="InterPro" id="IPR006311">
    <property type="entry name" value="TAT_signal"/>
</dbReference>
<dbReference type="InterPro" id="IPR011050">
    <property type="entry name" value="Pectin_lyase_fold/virulence"/>
</dbReference>
<dbReference type="Gene3D" id="2.160.20.10">
    <property type="entry name" value="Single-stranded right-handed beta-helix, Pectin lyase-like"/>
    <property type="match status" value="1"/>
</dbReference>
<comment type="caution">
    <text evidence="3">The sequence shown here is derived from an EMBL/GenBank/DDBJ whole genome shotgun (WGS) entry which is preliminary data.</text>
</comment>
<dbReference type="SMART" id="SM00710">
    <property type="entry name" value="PbH1"/>
    <property type="match status" value="5"/>
</dbReference>
<proteinExistence type="predicted"/>
<dbReference type="Pfam" id="PF14592">
    <property type="entry name" value="Chondroitinas_B"/>
    <property type="match status" value="1"/>
</dbReference>
<evidence type="ECO:0000313" key="3">
    <source>
        <dbReference type="EMBL" id="GAA1570676.1"/>
    </source>
</evidence>
<dbReference type="PROSITE" id="PS51318">
    <property type="entry name" value="TAT"/>
    <property type="match status" value="1"/>
</dbReference>